<evidence type="ECO:0000313" key="7">
    <source>
        <dbReference type="EMBL" id="KAK7110246.1"/>
    </source>
</evidence>
<accession>A0AAN9BPR6</accession>
<dbReference type="PANTHER" id="PTHR11782">
    <property type="entry name" value="ADENOSINE/GUANOSINE DIPHOSPHATASE"/>
    <property type="match status" value="1"/>
</dbReference>
<feature type="transmembrane region" description="Helical" evidence="6">
    <location>
        <begin position="107"/>
        <end position="129"/>
    </location>
</feature>
<dbReference type="GO" id="GO:0017111">
    <property type="term" value="F:ribonucleoside triphosphate phosphatase activity"/>
    <property type="evidence" value="ECO:0007669"/>
    <property type="project" value="TreeGrafter"/>
</dbReference>
<evidence type="ECO:0000313" key="8">
    <source>
        <dbReference type="Proteomes" id="UP001374579"/>
    </source>
</evidence>
<comment type="caution">
    <text evidence="7">The sequence shown here is derived from an EMBL/GenBank/DDBJ whole genome shotgun (WGS) entry which is preliminary data.</text>
</comment>
<keyword evidence="6" id="KW-1133">Transmembrane helix</keyword>
<keyword evidence="6" id="KW-0812">Transmembrane</keyword>
<dbReference type="GO" id="GO:0005524">
    <property type="term" value="F:ATP binding"/>
    <property type="evidence" value="ECO:0007669"/>
    <property type="project" value="UniProtKB-KW"/>
</dbReference>
<feature type="active site" description="Proton acceptor" evidence="3">
    <location>
        <position position="268"/>
    </location>
</feature>
<evidence type="ECO:0000256" key="6">
    <source>
        <dbReference type="SAM" id="Phobius"/>
    </source>
</evidence>
<dbReference type="PANTHER" id="PTHR11782:SF83">
    <property type="entry name" value="GUANOSINE-DIPHOSPHATASE"/>
    <property type="match status" value="1"/>
</dbReference>
<evidence type="ECO:0000256" key="5">
    <source>
        <dbReference type="RuleBase" id="RU003833"/>
    </source>
</evidence>
<dbReference type="GO" id="GO:0005886">
    <property type="term" value="C:plasma membrane"/>
    <property type="evidence" value="ECO:0007669"/>
    <property type="project" value="TreeGrafter"/>
</dbReference>
<evidence type="ECO:0000256" key="2">
    <source>
        <dbReference type="ARBA" id="ARBA00022801"/>
    </source>
</evidence>
<dbReference type="CDD" id="cd24044">
    <property type="entry name" value="ASKHA_NBD_NTPDase1-like"/>
    <property type="match status" value="1"/>
</dbReference>
<feature type="binding site" evidence="4">
    <location>
        <begin position="308"/>
        <end position="312"/>
    </location>
    <ligand>
        <name>ATP</name>
        <dbReference type="ChEBI" id="CHEBI:30616"/>
    </ligand>
</feature>
<dbReference type="GO" id="GO:0045134">
    <property type="term" value="F:UDP phosphatase activity"/>
    <property type="evidence" value="ECO:0007669"/>
    <property type="project" value="TreeGrafter"/>
</dbReference>
<evidence type="ECO:0000256" key="3">
    <source>
        <dbReference type="PIRSR" id="PIRSR600407-1"/>
    </source>
</evidence>
<proteinExistence type="inferred from homology"/>
<protein>
    <submittedName>
        <fullName evidence="7">Uncharacterized protein</fullName>
    </submittedName>
</protein>
<keyword evidence="4" id="KW-0547">Nucleotide-binding</keyword>
<evidence type="ECO:0000256" key="1">
    <source>
        <dbReference type="ARBA" id="ARBA00009283"/>
    </source>
</evidence>
<keyword evidence="6" id="KW-0472">Membrane</keyword>
<dbReference type="Gene3D" id="3.30.420.150">
    <property type="entry name" value="Exopolyphosphatase. Domain 2"/>
    <property type="match status" value="1"/>
</dbReference>
<keyword evidence="4" id="KW-0067">ATP-binding</keyword>
<dbReference type="AlphaFoldDB" id="A0AAN9BPR6"/>
<sequence length="623" mass="68653">MMADESSNDGDGTLTINILSSLPEGEPQGSFVIKVSPMATGRDLLRLVCKEARVPVHPHYVLHTTEGALVPMNQQLLSISSIKEGKNLHWNTSENTQFAEGKCWNSYWFMAILSLLIGCVGLIAVVYIYKRTADNTQYGIVFDAGSSHTAMFIYKWDGGKINLTAVATQDGAKCKSDGEGISSYANNPDDAGPSLKKCLDSAMGRIPSDLHDSTPVYLGATAGMRLLQKENSTASDAVLDSVRDTISSYTFKFSDPKKQARILTGSEEGAFSWITSNYITGTFHVHPSTDFVVPDLFVRSLGALDLGGASTQISFIPNNTKTTHDEEYIVDMGLYGTNYSLYTHSFLCYGVNEAALRLQAVLVKAANFSTNVSNPCAPEGSALNVTHGSIFSSACAQSTFGNMISPPDDMDQDTVYNFYGESNATACRALVTEHLFNFSAHCNYTSCSFNGIYQPPLFGDYYAFSSYFYLMEFLNLTSSDRVQYAGFTNATSSLCAKNWTEVQAMKTEVKENLPWYCFQSIYIDAILVDGYKFDPSTTWNSIHFVESISGTDAGWSLGFILKESNLLPVTTVTKDLNTVTFSLLVVLFCAFIFITFFFVLWARRFQRSSRRTTSFQGNRYGAI</sequence>
<comment type="similarity">
    <text evidence="1 5">Belongs to the GDA1/CD39 NTPase family.</text>
</comment>
<dbReference type="GO" id="GO:0009134">
    <property type="term" value="P:nucleoside diphosphate catabolic process"/>
    <property type="evidence" value="ECO:0007669"/>
    <property type="project" value="TreeGrafter"/>
</dbReference>
<feature type="transmembrane region" description="Helical" evidence="6">
    <location>
        <begin position="581"/>
        <end position="602"/>
    </location>
</feature>
<dbReference type="Gene3D" id="3.30.420.40">
    <property type="match status" value="1"/>
</dbReference>
<dbReference type="Proteomes" id="UP001374579">
    <property type="component" value="Unassembled WGS sequence"/>
</dbReference>
<keyword evidence="8" id="KW-1185">Reference proteome</keyword>
<reference evidence="7 8" key="1">
    <citation type="submission" date="2024-02" db="EMBL/GenBank/DDBJ databases">
        <title>Chromosome-scale genome assembly of the rough periwinkle Littorina saxatilis.</title>
        <authorList>
            <person name="De Jode A."/>
            <person name="Faria R."/>
            <person name="Formenti G."/>
            <person name="Sims Y."/>
            <person name="Smith T.P."/>
            <person name="Tracey A."/>
            <person name="Wood J.M.D."/>
            <person name="Zagrodzka Z.B."/>
            <person name="Johannesson K."/>
            <person name="Butlin R.K."/>
            <person name="Leder E.H."/>
        </authorList>
    </citation>
    <scope>NUCLEOTIDE SEQUENCE [LARGE SCALE GENOMIC DNA]</scope>
    <source>
        <strain evidence="7">Snail1</strain>
        <tissue evidence="7">Muscle</tissue>
    </source>
</reference>
<name>A0AAN9BPR6_9CAEN</name>
<dbReference type="Pfam" id="PF01150">
    <property type="entry name" value="GDA1_CD39"/>
    <property type="match status" value="1"/>
</dbReference>
<dbReference type="PROSITE" id="PS01238">
    <property type="entry name" value="GDA1_CD39_NTPASE"/>
    <property type="match status" value="1"/>
</dbReference>
<dbReference type="EMBL" id="JBAMIC010000003">
    <property type="protein sequence ID" value="KAK7110246.1"/>
    <property type="molecule type" value="Genomic_DNA"/>
</dbReference>
<dbReference type="InterPro" id="IPR000407">
    <property type="entry name" value="GDA1_CD39_NTPase"/>
</dbReference>
<evidence type="ECO:0000256" key="4">
    <source>
        <dbReference type="PIRSR" id="PIRSR600407-2"/>
    </source>
</evidence>
<dbReference type="GO" id="GO:0004382">
    <property type="term" value="F:GDP phosphatase activity"/>
    <property type="evidence" value="ECO:0007669"/>
    <property type="project" value="TreeGrafter"/>
</dbReference>
<gene>
    <name evidence="7" type="ORF">V1264_014155</name>
</gene>
<keyword evidence="2 5" id="KW-0378">Hydrolase</keyword>
<organism evidence="7 8">
    <name type="scientific">Littorina saxatilis</name>
    <dbReference type="NCBI Taxonomy" id="31220"/>
    <lineage>
        <taxon>Eukaryota</taxon>
        <taxon>Metazoa</taxon>
        <taxon>Spiralia</taxon>
        <taxon>Lophotrochozoa</taxon>
        <taxon>Mollusca</taxon>
        <taxon>Gastropoda</taxon>
        <taxon>Caenogastropoda</taxon>
        <taxon>Littorinimorpha</taxon>
        <taxon>Littorinoidea</taxon>
        <taxon>Littorinidae</taxon>
        <taxon>Littorina</taxon>
    </lineage>
</organism>